<dbReference type="EMBL" id="PCSQ01000092">
    <property type="protein sequence ID" value="PIP52084.1"/>
    <property type="molecule type" value="Genomic_DNA"/>
</dbReference>
<dbReference type="Pfam" id="PF13173">
    <property type="entry name" value="AAA_14"/>
    <property type="match status" value="1"/>
</dbReference>
<organism evidence="3 4">
    <name type="scientific">Candidatus Beckwithbacteria bacterium CG23_combo_of_CG06-09_8_20_14_all_47_9</name>
    <dbReference type="NCBI Taxonomy" id="1974498"/>
    <lineage>
        <taxon>Bacteria</taxon>
        <taxon>Candidatus Beckwithiibacteriota</taxon>
    </lineage>
</organism>
<sequence>MFRQIFADLNQLLNQPRPPIILIMGMRQTGKSTLAQNLTKGKKQIRFNFDLLSDRAEFINQDRHSLAAFAEKYHGNLIIIDEVQKEPRAIGLVKHLYDNFRMPFILTGSSEIKMRKGIGDSLTGRLHEVRLYPLTLKEIAIQKQETANYDTHQKNLLAYLIYGSLPQLLNLEPAGHENYLKDYINSVISKDVLEIAGTRKTAQVFLLAKLLALQIGQLVNFNELAVNTEFSRVTVYQYIDIFEQMGLVIKARPMSTNERESIAKATKIYFTDLGVRNALVDDFRPFNQRPDKGQILENAVLVGIKKHADYGQRNEQIGFFRSVHGSEIDIVQKQGLLENLYEVKTAARPGRKQTGKVKLISLDNAQ</sequence>
<dbReference type="InterPro" id="IPR027417">
    <property type="entry name" value="P-loop_NTPase"/>
</dbReference>
<evidence type="ECO:0000313" key="4">
    <source>
        <dbReference type="Proteomes" id="UP000231081"/>
    </source>
</evidence>
<dbReference type="Pfam" id="PF13635">
    <property type="entry name" value="DUF4143"/>
    <property type="match status" value="1"/>
</dbReference>
<dbReference type="PANTHER" id="PTHR43566">
    <property type="entry name" value="CONSERVED PROTEIN"/>
    <property type="match status" value="1"/>
</dbReference>
<feature type="domain" description="DUF4143" evidence="2">
    <location>
        <begin position="190"/>
        <end position="345"/>
    </location>
</feature>
<evidence type="ECO:0000259" key="1">
    <source>
        <dbReference type="Pfam" id="PF13173"/>
    </source>
</evidence>
<comment type="caution">
    <text evidence="3">The sequence shown here is derived from an EMBL/GenBank/DDBJ whole genome shotgun (WGS) entry which is preliminary data.</text>
</comment>
<feature type="domain" description="AAA" evidence="1">
    <location>
        <begin position="19"/>
        <end position="139"/>
    </location>
</feature>
<dbReference type="AlphaFoldDB" id="A0A2H0B367"/>
<protein>
    <recommendedName>
        <fullName evidence="5">AAA+ ATPase domain-containing protein</fullName>
    </recommendedName>
</protein>
<dbReference type="SUPFAM" id="SSF52540">
    <property type="entry name" value="P-loop containing nucleoside triphosphate hydrolases"/>
    <property type="match status" value="1"/>
</dbReference>
<name>A0A2H0B367_9BACT</name>
<gene>
    <name evidence="3" type="ORF">COX09_03570</name>
</gene>
<evidence type="ECO:0008006" key="5">
    <source>
        <dbReference type="Google" id="ProtNLM"/>
    </source>
</evidence>
<accession>A0A2H0B367</accession>
<dbReference type="PANTHER" id="PTHR43566:SF1">
    <property type="entry name" value="AAA+ ATPASE DOMAIN-CONTAINING PROTEIN"/>
    <property type="match status" value="1"/>
</dbReference>
<dbReference type="InterPro" id="IPR041682">
    <property type="entry name" value="AAA_14"/>
</dbReference>
<dbReference type="Gene3D" id="3.40.50.300">
    <property type="entry name" value="P-loop containing nucleotide triphosphate hydrolases"/>
    <property type="match status" value="1"/>
</dbReference>
<dbReference type="InterPro" id="IPR025420">
    <property type="entry name" value="DUF4143"/>
</dbReference>
<proteinExistence type="predicted"/>
<reference evidence="3 4" key="1">
    <citation type="submission" date="2017-09" db="EMBL/GenBank/DDBJ databases">
        <title>Depth-based differentiation of microbial function through sediment-hosted aquifers and enrichment of novel symbionts in the deep terrestrial subsurface.</title>
        <authorList>
            <person name="Probst A.J."/>
            <person name="Ladd B."/>
            <person name="Jarett J.K."/>
            <person name="Geller-Mcgrath D.E."/>
            <person name="Sieber C.M."/>
            <person name="Emerson J.B."/>
            <person name="Anantharaman K."/>
            <person name="Thomas B.C."/>
            <person name="Malmstrom R."/>
            <person name="Stieglmeier M."/>
            <person name="Klingl A."/>
            <person name="Woyke T."/>
            <person name="Ryan C.M."/>
            <person name="Banfield J.F."/>
        </authorList>
    </citation>
    <scope>NUCLEOTIDE SEQUENCE [LARGE SCALE GENOMIC DNA]</scope>
    <source>
        <strain evidence="3">CG23_combo_of_CG06-09_8_20_14_all_47_9</strain>
    </source>
</reference>
<dbReference type="Proteomes" id="UP000231081">
    <property type="component" value="Unassembled WGS sequence"/>
</dbReference>
<evidence type="ECO:0000259" key="2">
    <source>
        <dbReference type="Pfam" id="PF13635"/>
    </source>
</evidence>
<evidence type="ECO:0000313" key="3">
    <source>
        <dbReference type="EMBL" id="PIP52084.1"/>
    </source>
</evidence>